<dbReference type="eggNOG" id="ENOG5033K44">
    <property type="taxonomic scope" value="Bacteria"/>
</dbReference>
<keyword evidence="3" id="KW-1185">Reference proteome</keyword>
<keyword evidence="1" id="KW-1133">Transmembrane helix</keyword>
<sequence length="105" mass="10719">MTDQPLHVPDPSSMSAAELSAEVLKARAELAATVDELSTRLSPKTLASEAATTARLAATDAGAFVTGAGLPKASRSRARNAKIVLGVAAGVVAVVALTVIRRARR</sequence>
<keyword evidence="1" id="KW-0812">Transmembrane</keyword>
<proteinExistence type="predicted"/>
<dbReference type="Pfam" id="PF12277">
    <property type="entry name" value="DUF3618"/>
    <property type="match status" value="1"/>
</dbReference>
<organism evidence="2 3">
    <name type="scientific">Sanguibacter keddieii (strain ATCC 51767 / DSM 10542 / NCFB 3025 / ST-74)</name>
    <dbReference type="NCBI Taxonomy" id="446469"/>
    <lineage>
        <taxon>Bacteria</taxon>
        <taxon>Bacillati</taxon>
        <taxon>Actinomycetota</taxon>
        <taxon>Actinomycetes</taxon>
        <taxon>Micrococcales</taxon>
        <taxon>Sanguibacteraceae</taxon>
        <taxon>Sanguibacter</taxon>
    </lineage>
</organism>
<evidence type="ECO:0000313" key="2">
    <source>
        <dbReference type="EMBL" id="ACZ23296.1"/>
    </source>
</evidence>
<accession>D1BEL0</accession>
<dbReference type="KEGG" id="ske:Sked_34050"/>
<protein>
    <recommendedName>
        <fullName evidence="4">DUF3618 domain-containing protein</fullName>
    </recommendedName>
</protein>
<dbReference type="EMBL" id="CP001819">
    <property type="protein sequence ID" value="ACZ23296.1"/>
    <property type="molecule type" value="Genomic_DNA"/>
</dbReference>
<reference evidence="2 3" key="1">
    <citation type="journal article" date="2009" name="Stand. Genomic Sci.">
        <title>Complete genome sequence of Sanguibacter keddieii type strain (ST-74).</title>
        <authorList>
            <person name="Ivanova N."/>
            <person name="Sikorski J."/>
            <person name="Sims D."/>
            <person name="Brettin T."/>
            <person name="Detter J.C."/>
            <person name="Han C."/>
            <person name="Lapidus A."/>
            <person name="Copeland A."/>
            <person name="Glavina Del Rio T."/>
            <person name="Nolan M."/>
            <person name="Chen F."/>
            <person name="Lucas S."/>
            <person name="Tice H."/>
            <person name="Cheng J.F."/>
            <person name="Bruce D."/>
            <person name="Goodwin L."/>
            <person name="Pitluck S."/>
            <person name="Pati A."/>
            <person name="Mavromatis K."/>
            <person name="Chen A."/>
            <person name="Palaniappan K."/>
            <person name="D'haeseleer P."/>
            <person name="Chain P."/>
            <person name="Bristow J."/>
            <person name="Eisen J.A."/>
            <person name="Markowitz V."/>
            <person name="Hugenholtz P."/>
            <person name="Goker M."/>
            <person name="Pukall R."/>
            <person name="Klenk H.P."/>
            <person name="Kyrpides N.C."/>
        </authorList>
    </citation>
    <scope>NUCLEOTIDE SEQUENCE [LARGE SCALE GENOMIC DNA]</scope>
    <source>
        <strain evidence="3">ATCC 51767 / DSM 10542 / NCFB 3025 / ST-74</strain>
    </source>
</reference>
<feature type="transmembrane region" description="Helical" evidence="1">
    <location>
        <begin position="83"/>
        <end position="100"/>
    </location>
</feature>
<dbReference type="InterPro" id="IPR022062">
    <property type="entry name" value="DUF3618"/>
</dbReference>
<name>D1BEL0_SANKS</name>
<evidence type="ECO:0008006" key="4">
    <source>
        <dbReference type="Google" id="ProtNLM"/>
    </source>
</evidence>
<dbReference type="AlphaFoldDB" id="D1BEL0"/>
<gene>
    <name evidence="2" type="ordered locus">Sked_34050</name>
</gene>
<evidence type="ECO:0000256" key="1">
    <source>
        <dbReference type="SAM" id="Phobius"/>
    </source>
</evidence>
<dbReference type="RefSeq" id="WP_012868364.1">
    <property type="nucleotide sequence ID" value="NC_013521.1"/>
</dbReference>
<dbReference type="Proteomes" id="UP000000322">
    <property type="component" value="Chromosome"/>
</dbReference>
<dbReference type="HOGENOM" id="CLU_166228_0_0_11"/>
<evidence type="ECO:0000313" key="3">
    <source>
        <dbReference type="Proteomes" id="UP000000322"/>
    </source>
</evidence>
<keyword evidence="1" id="KW-0472">Membrane</keyword>